<feature type="compositionally biased region" description="Low complexity" evidence="10">
    <location>
        <begin position="334"/>
        <end position="347"/>
    </location>
</feature>
<evidence type="ECO:0000313" key="12">
    <source>
        <dbReference type="Proteomes" id="UP000059680"/>
    </source>
</evidence>
<dbReference type="eggNOG" id="ENOG502QRJW">
    <property type="taxonomic scope" value="Eukaryota"/>
</dbReference>
<keyword evidence="5 9" id="KW-0378">Hydrolase</keyword>
<accession>A0A0P0X3K6</accession>
<dbReference type="EMBL" id="AP014963">
    <property type="protein sequence ID" value="BAT00566.1"/>
    <property type="molecule type" value="Genomic_DNA"/>
</dbReference>
<dbReference type="GO" id="GO:0010047">
    <property type="term" value="P:fruit dehiscence"/>
    <property type="evidence" value="ECO:0000318"/>
    <property type="project" value="GO_Central"/>
</dbReference>
<dbReference type="InterPro" id="IPR011050">
    <property type="entry name" value="Pectin_lyase_fold/virulence"/>
</dbReference>
<keyword evidence="12" id="KW-1185">Reference proteome</keyword>
<evidence type="ECO:0000313" key="11">
    <source>
        <dbReference type="EMBL" id="BAT00566.1"/>
    </source>
</evidence>
<keyword evidence="4" id="KW-0964">Secreted</keyword>
<dbReference type="GO" id="GO:0045490">
    <property type="term" value="P:pectin catabolic process"/>
    <property type="evidence" value="ECO:0000318"/>
    <property type="project" value="GO_Central"/>
</dbReference>
<dbReference type="Proteomes" id="UP000059680">
    <property type="component" value="Chromosome 7"/>
</dbReference>
<evidence type="ECO:0000256" key="4">
    <source>
        <dbReference type="ARBA" id="ARBA00022525"/>
    </source>
</evidence>
<dbReference type="InParanoid" id="A0A0P0X3K6"/>
<feature type="active site" evidence="8">
    <location>
        <position position="458"/>
    </location>
</feature>
<feature type="region of interest" description="Disordered" evidence="10">
    <location>
        <begin position="327"/>
        <end position="357"/>
    </location>
</feature>
<dbReference type="GO" id="GO:0071555">
    <property type="term" value="P:cell wall organization"/>
    <property type="evidence" value="ECO:0007669"/>
    <property type="project" value="UniProtKB-KW"/>
</dbReference>
<reference evidence="11 12" key="2">
    <citation type="journal article" date="2013" name="Plant Cell Physiol.">
        <title>Rice Annotation Project Database (RAP-DB): an integrative and interactive database for rice genomics.</title>
        <authorList>
            <person name="Sakai H."/>
            <person name="Lee S.S."/>
            <person name="Tanaka T."/>
            <person name="Numa H."/>
            <person name="Kim J."/>
            <person name="Kawahara Y."/>
            <person name="Wakimoto H."/>
            <person name="Yang C.C."/>
            <person name="Iwamoto M."/>
            <person name="Abe T."/>
            <person name="Yamada Y."/>
            <person name="Muto A."/>
            <person name="Inokuchi H."/>
            <person name="Ikemura T."/>
            <person name="Matsumoto T."/>
            <person name="Sasaki T."/>
            <person name="Itoh T."/>
        </authorList>
    </citation>
    <scope>NUCLEOTIDE SEQUENCE [LARGE SCALE GENOMIC DNA]</scope>
    <source>
        <strain evidence="12">cv. Nipponbare</strain>
    </source>
</reference>
<dbReference type="STRING" id="39947.A0A0P0X3K6"/>
<dbReference type="AlphaFoldDB" id="A0A0P0X3K6"/>
<dbReference type="Gramene" id="Os07t0207800-00">
    <property type="protein sequence ID" value="Os07t0207800-00"/>
    <property type="gene ID" value="Os07g0207800"/>
</dbReference>
<evidence type="ECO:0000256" key="3">
    <source>
        <dbReference type="ARBA" id="ARBA00022512"/>
    </source>
</evidence>
<feature type="compositionally biased region" description="Basic and acidic residues" evidence="10">
    <location>
        <begin position="130"/>
        <end position="143"/>
    </location>
</feature>
<gene>
    <name evidence="11" type="ordered locus">Os07g0207800</name>
    <name evidence="11" type="ORF">OSNPB_070207800</name>
</gene>
<dbReference type="GO" id="GO:0009901">
    <property type="term" value="P:anther dehiscence"/>
    <property type="evidence" value="ECO:0000318"/>
    <property type="project" value="GO_Central"/>
</dbReference>
<evidence type="ECO:0000256" key="2">
    <source>
        <dbReference type="ARBA" id="ARBA00008834"/>
    </source>
</evidence>
<name>A0A0P0X3K6_ORYSJ</name>
<feature type="non-terminal residue" evidence="11">
    <location>
        <position position="557"/>
    </location>
</feature>
<dbReference type="SUPFAM" id="SSF51126">
    <property type="entry name" value="Pectin lyase-like"/>
    <property type="match status" value="1"/>
</dbReference>
<feature type="region of interest" description="Disordered" evidence="10">
    <location>
        <begin position="111"/>
        <end position="143"/>
    </location>
</feature>
<evidence type="ECO:0000256" key="8">
    <source>
        <dbReference type="PROSITE-ProRule" id="PRU10052"/>
    </source>
</evidence>
<keyword evidence="6 9" id="KW-0326">Glycosidase</keyword>
<dbReference type="InterPro" id="IPR000743">
    <property type="entry name" value="Glyco_hydro_28"/>
</dbReference>
<reference evidence="11 12" key="3">
    <citation type="journal article" date="2013" name="Rice">
        <title>Improvement of the Oryza sativa Nipponbare reference genome using next generation sequence and optical map data.</title>
        <authorList>
            <person name="Kawahara Y."/>
            <person name="de la Bastide M."/>
            <person name="Hamilton J.P."/>
            <person name="Kanamori H."/>
            <person name="McCombie W.R."/>
            <person name="Ouyang S."/>
            <person name="Schwartz D.C."/>
            <person name="Tanaka T."/>
            <person name="Wu J."/>
            <person name="Zhou S."/>
            <person name="Childs K.L."/>
            <person name="Davidson R.M."/>
            <person name="Lin H."/>
            <person name="Quesada-Ocampo L."/>
            <person name="Vaillancourt B."/>
            <person name="Sakai H."/>
            <person name="Lee S.S."/>
            <person name="Kim J."/>
            <person name="Numa H."/>
            <person name="Itoh T."/>
            <person name="Buell C.R."/>
            <person name="Matsumoto T."/>
        </authorList>
    </citation>
    <scope>NUCLEOTIDE SEQUENCE [LARGE SCALE GENOMIC DNA]</scope>
    <source>
        <strain evidence="12">cv. Nipponbare</strain>
    </source>
</reference>
<protein>
    <submittedName>
        <fullName evidence="11">Os07g0207800 protein</fullName>
    </submittedName>
</protein>
<dbReference type="Pfam" id="PF00295">
    <property type="entry name" value="Glyco_hydro_28"/>
    <property type="match status" value="1"/>
</dbReference>
<organism evidence="11 12">
    <name type="scientific">Oryza sativa subsp. japonica</name>
    <name type="common">Rice</name>
    <dbReference type="NCBI Taxonomy" id="39947"/>
    <lineage>
        <taxon>Eukaryota</taxon>
        <taxon>Viridiplantae</taxon>
        <taxon>Streptophyta</taxon>
        <taxon>Embryophyta</taxon>
        <taxon>Tracheophyta</taxon>
        <taxon>Spermatophyta</taxon>
        <taxon>Magnoliopsida</taxon>
        <taxon>Liliopsida</taxon>
        <taxon>Poales</taxon>
        <taxon>Poaceae</taxon>
        <taxon>BOP clade</taxon>
        <taxon>Oryzoideae</taxon>
        <taxon>Oryzeae</taxon>
        <taxon>Oryzinae</taxon>
        <taxon>Oryza</taxon>
        <taxon>Oryza sativa</taxon>
    </lineage>
</organism>
<evidence type="ECO:0000256" key="1">
    <source>
        <dbReference type="ARBA" id="ARBA00004191"/>
    </source>
</evidence>
<dbReference type="GO" id="GO:0004650">
    <property type="term" value="F:polygalacturonase activity"/>
    <property type="evidence" value="ECO:0007669"/>
    <property type="project" value="InterPro"/>
</dbReference>
<sequence length="557" mass="60495">GQQVPRVHADVGAPRRRRHVGVAAGDRIVHPHHAAAVPCPAAAAGPHPEDDPPVVEHHHWLRPLSVAPPWPPVVRHGDRVLLRPVLLAVAGGEEEPQVQGGSSVVVDGHHQRASQLGERDAGAVRPGRAPRGERRAADEGRPPLLRLEVERRDPVREVRAAQQEVGDPAGDGHVPAPRSDHERWARRLPPPRVLTTAAGDGEGEHRADLRLAVHDRADAEHLVLSRRRRGPAERERAVDGVVLAVGNEGDGGGRRRVEHAEPPVVADEESHAVARRRHRVRVAPPGGHPLGDVAGRAHEVDVHQLDPAGVEAVAGGDDEVRVRVPGGVRGGEPRVGQHGAPRAAHGAEAARRPRREAEEDGVEQALTFYSCKNLKVEYLKVVNSQQIQISVEDCTDVMVSRLSITAPETAPNTDGIHITRSRDVEVTDCMIKTGDDCMSIEDGTENLHVKNMVCGPGHGISIGSLGDHNSEAHVNNVTVDNVRLYGTANGARIKTWQGGKGSAKNIVFQNMVMDNVWNPIIIDQNYCDSSTPCKQQVYKVKTEFWTKLRLTRLISWH</sequence>
<dbReference type="InterPro" id="IPR012334">
    <property type="entry name" value="Pectin_lyas_fold"/>
</dbReference>
<dbReference type="SMART" id="SM00710">
    <property type="entry name" value="PbH1"/>
    <property type="match status" value="5"/>
</dbReference>
<keyword evidence="7" id="KW-0961">Cell wall biogenesis/degradation</keyword>
<evidence type="ECO:0000256" key="6">
    <source>
        <dbReference type="ARBA" id="ARBA00023295"/>
    </source>
</evidence>
<dbReference type="InterPro" id="IPR006626">
    <property type="entry name" value="PbH1"/>
</dbReference>
<proteinExistence type="inferred from homology"/>
<comment type="similarity">
    <text evidence="2 9">Belongs to the glycosyl hydrolase 28 family.</text>
</comment>
<keyword evidence="3" id="KW-0134">Cell wall</keyword>
<dbReference type="PROSITE" id="PS00502">
    <property type="entry name" value="POLYGALACTURONASE"/>
    <property type="match status" value="1"/>
</dbReference>
<reference evidence="12" key="1">
    <citation type="journal article" date="2005" name="Nature">
        <title>The map-based sequence of the rice genome.</title>
        <authorList>
            <consortium name="International rice genome sequencing project (IRGSP)"/>
            <person name="Matsumoto T."/>
            <person name="Wu J."/>
            <person name="Kanamori H."/>
            <person name="Katayose Y."/>
            <person name="Fujisawa M."/>
            <person name="Namiki N."/>
            <person name="Mizuno H."/>
            <person name="Yamamoto K."/>
            <person name="Antonio B.A."/>
            <person name="Baba T."/>
            <person name="Sakata K."/>
            <person name="Nagamura Y."/>
            <person name="Aoki H."/>
            <person name="Arikawa K."/>
            <person name="Arita K."/>
            <person name="Bito T."/>
            <person name="Chiden Y."/>
            <person name="Fujitsuka N."/>
            <person name="Fukunaka R."/>
            <person name="Hamada M."/>
            <person name="Harada C."/>
            <person name="Hayashi A."/>
            <person name="Hijishita S."/>
            <person name="Honda M."/>
            <person name="Hosokawa S."/>
            <person name="Ichikawa Y."/>
            <person name="Idonuma A."/>
            <person name="Iijima M."/>
            <person name="Ikeda M."/>
            <person name="Ikeno M."/>
            <person name="Ito K."/>
            <person name="Ito S."/>
            <person name="Ito T."/>
            <person name="Ito Y."/>
            <person name="Ito Y."/>
            <person name="Iwabuchi A."/>
            <person name="Kamiya K."/>
            <person name="Karasawa W."/>
            <person name="Kurita K."/>
            <person name="Katagiri S."/>
            <person name="Kikuta A."/>
            <person name="Kobayashi H."/>
            <person name="Kobayashi N."/>
            <person name="Machita K."/>
            <person name="Maehara T."/>
            <person name="Masukawa M."/>
            <person name="Mizubayashi T."/>
            <person name="Mukai Y."/>
            <person name="Nagasaki H."/>
            <person name="Nagata Y."/>
            <person name="Naito S."/>
            <person name="Nakashima M."/>
            <person name="Nakama Y."/>
            <person name="Nakamichi Y."/>
            <person name="Nakamura M."/>
            <person name="Meguro A."/>
            <person name="Negishi M."/>
            <person name="Ohta I."/>
            <person name="Ohta T."/>
            <person name="Okamoto M."/>
            <person name="Ono N."/>
            <person name="Saji S."/>
            <person name="Sakaguchi M."/>
            <person name="Sakai K."/>
            <person name="Shibata M."/>
            <person name="Shimokawa T."/>
            <person name="Song J."/>
            <person name="Takazaki Y."/>
            <person name="Terasawa K."/>
            <person name="Tsugane M."/>
            <person name="Tsuji K."/>
            <person name="Ueda S."/>
            <person name="Waki K."/>
            <person name="Yamagata H."/>
            <person name="Yamamoto M."/>
            <person name="Yamamoto S."/>
            <person name="Yamane H."/>
            <person name="Yoshiki S."/>
            <person name="Yoshihara R."/>
            <person name="Yukawa K."/>
            <person name="Zhong H."/>
            <person name="Yano M."/>
            <person name="Yuan Q."/>
            <person name="Ouyang S."/>
            <person name="Liu J."/>
            <person name="Jones K.M."/>
            <person name="Gansberger K."/>
            <person name="Moffat K."/>
            <person name="Hill J."/>
            <person name="Bera J."/>
            <person name="Fadrosh D."/>
            <person name="Jin S."/>
            <person name="Johri S."/>
            <person name="Kim M."/>
            <person name="Overton L."/>
            <person name="Reardon M."/>
            <person name="Tsitrin T."/>
            <person name="Vuong H."/>
            <person name="Weaver B."/>
            <person name="Ciecko A."/>
            <person name="Tallon L."/>
            <person name="Jackson J."/>
            <person name="Pai G."/>
            <person name="Aken S.V."/>
            <person name="Utterback T."/>
            <person name="Reidmuller S."/>
            <person name="Feldblyum T."/>
            <person name="Hsiao J."/>
            <person name="Zismann V."/>
            <person name="Iobst S."/>
            <person name="de Vazeille A.R."/>
            <person name="Buell C.R."/>
            <person name="Ying K."/>
            <person name="Li Y."/>
            <person name="Lu T."/>
            <person name="Huang Y."/>
            <person name="Zhao Q."/>
            <person name="Feng Q."/>
            <person name="Zhang L."/>
            <person name="Zhu J."/>
            <person name="Weng Q."/>
            <person name="Mu J."/>
            <person name="Lu Y."/>
            <person name="Fan D."/>
            <person name="Liu Y."/>
            <person name="Guan J."/>
            <person name="Zhang Y."/>
            <person name="Yu S."/>
            <person name="Liu X."/>
            <person name="Zhang Y."/>
            <person name="Hong G."/>
            <person name="Han B."/>
            <person name="Choisne N."/>
            <person name="Demange N."/>
            <person name="Orjeda G."/>
            <person name="Samain S."/>
            <person name="Cattolico L."/>
            <person name="Pelletier E."/>
            <person name="Couloux A."/>
            <person name="Segurens B."/>
            <person name="Wincker P."/>
            <person name="D'Hont A."/>
            <person name="Scarpelli C."/>
            <person name="Weissenbach J."/>
            <person name="Salanoubat M."/>
            <person name="Quetier F."/>
            <person name="Yu Y."/>
            <person name="Kim H.R."/>
            <person name="Rambo T."/>
            <person name="Currie J."/>
            <person name="Collura K."/>
            <person name="Luo M."/>
            <person name="Yang T."/>
            <person name="Ammiraju J.S.S."/>
            <person name="Engler F."/>
            <person name="Soderlund C."/>
            <person name="Wing R.A."/>
            <person name="Palmer L.E."/>
            <person name="de la Bastide M."/>
            <person name="Spiegel L."/>
            <person name="Nascimento L."/>
            <person name="Zutavern T."/>
            <person name="O'Shaughnessy A."/>
            <person name="Dike S."/>
            <person name="Dedhia N."/>
            <person name="Preston R."/>
            <person name="Balija V."/>
            <person name="McCombie W.R."/>
            <person name="Chow T."/>
            <person name="Chen H."/>
            <person name="Chung M."/>
            <person name="Chen C."/>
            <person name="Shaw J."/>
            <person name="Wu H."/>
            <person name="Hsiao K."/>
            <person name="Chao Y."/>
            <person name="Chu M."/>
            <person name="Cheng C."/>
            <person name="Hour A."/>
            <person name="Lee P."/>
            <person name="Lin S."/>
            <person name="Lin Y."/>
            <person name="Liou J."/>
            <person name="Liu S."/>
            <person name="Hsing Y."/>
            <person name="Raghuvanshi S."/>
            <person name="Mohanty A."/>
            <person name="Bharti A.K."/>
            <person name="Gaur A."/>
            <person name="Gupta V."/>
            <person name="Kumar D."/>
            <person name="Ravi V."/>
            <person name="Vij S."/>
            <person name="Kapur A."/>
            <person name="Khurana P."/>
            <person name="Khurana P."/>
            <person name="Khurana J.P."/>
            <person name="Tyagi A.K."/>
            <person name="Gaikwad K."/>
            <person name="Singh A."/>
            <person name="Dalal V."/>
            <person name="Srivastava S."/>
            <person name="Dixit A."/>
            <person name="Pal A.K."/>
            <person name="Ghazi I.A."/>
            <person name="Yadav M."/>
            <person name="Pandit A."/>
            <person name="Bhargava A."/>
            <person name="Sureshbabu K."/>
            <person name="Batra K."/>
            <person name="Sharma T.R."/>
            <person name="Mohapatra T."/>
            <person name="Singh N.K."/>
            <person name="Messing J."/>
            <person name="Nelson A.B."/>
            <person name="Fuks G."/>
            <person name="Kavchok S."/>
            <person name="Keizer G."/>
            <person name="Linton E."/>
            <person name="Llaca V."/>
            <person name="Song R."/>
            <person name="Tanyolac B."/>
            <person name="Young S."/>
            <person name="Ho-Il K."/>
            <person name="Hahn J.H."/>
            <person name="Sangsakoo G."/>
            <person name="Vanavichit A."/>
            <person name="de Mattos Luiz.A.T."/>
            <person name="Zimmer P.D."/>
            <person name="Malone G."/>
            <person name="Dellagostin O."/>
            <person name="de Oliveira A.C."/>
            <person name="Bevan M."/>
            <person name="Bancroft I."/>
            <person name="Minx P."/>
            <person name="Cordum H."/>
            <person name="Wilson R."/>
            <person name="Cheng Z."/>
            <person name="Jin W."/>
            <person name="Jiang J."/>
            <person name="Leong S.A."/>
            <person name="Iwama H."/>
            <person name="Gojobori T."/>
            <person name="Itoh T."/>
            <person name="Niimura Y."/>
            <person name="Fujii Y."/>
            <person name="Habara T."/>
            <person name="Sakai H."/>
            <person name="Sato Y."/>
            <person name="Wilson G."/>
            <person name="Kumar K."/>
            <person name="McCouch S."/>
            <person name="Juretic N."/>
            <person name="Hoen D."/>
            <person name="Wright S."/>
            <person name="Bruskiewich R."/>
            <person name="Bureau T."/>
            <person name="Miyao A."/>
            <person name="Hirochika H."/>
            <person name="Nishikawa T."/>
            <person name="Kadowaki K."/>
            <person name="Sugiura M."/>
            <person name="Burr B."/>
            <person name="Sasaki T."/>
        </authorList>
    </citation>
    <scope>NUCLEOTIDE SEQUENCE [LARGE SCALE GENOMIC DNA]</scope>
    <source>
        <strain evidence="12">cv. Nipponbare</strain>
    </source>
</reference>
<evidence type="ECO:0000256" key="7">
    <source>
        <dbReference type="ARBA" id="ARBA00023316"/>
    </source>
</evidence>
<dbReference type="Gene3D" id="2.160.20.10">
    <property type="entry name" value="Single-stranded right-handed beta-helix, Pectin lyase-like"/>
    <property type="match status" value="1"/>
</dbReference>
<dbReference type="FunCoup" id="A0A0P0X3K6">
    <property type="interactions" value="41"/>
</dbReference>
<dbReference type="PANTHER" id="PTHR31375">
    <property type="match status" value="1"/>
</dbReference>
<dbReference type="PaxDb" id="39947-A0A0P0X3K6"/>
<dbReference type="SMR" id="A0A0P0X3K6"/>
<comment type="subcellular location">
    <subcellularLocation>
        <location evidence="1">Secreted</location>
        <location evidence="1">Cell wall</location>
    </subcellularLocation>
</comment>
<feature type="compositionally biased region" description="Basic and acidic residues" evidence="10">
    <location>
        <begin position="348"/>
        <end position="357"/>
    </location>
</feature>
<evidence type="ECO:0000256" key="10">
    <source>
        <dbReference type="SAM" id="MobiDB-lite"/>
    </source>
</evidence>
<evidence type="ECO:0000256" key="9">
    <source>
        <dbReference type="RuleBase" id="RU361169"/>
    </source>
</evidence>
<feature type="region of interest" description="Disordered" evidence="10">
    <location>
        <begin position="161"/>
        <end position="181"/>
    </location>
</feature>
<evidence type="ECO:0000256" key="5">
    <source>
        <dbReference type="ARBA" id="ARBA00022801"/>
    </source>
</evidence>